<evidence type="ECO:0008006" key="5">
    <source>
        <dbReference type="Google" id="ProtNLM"/>
    </source>
</evidence>
<accession>A0A0F9TB01</accession>
<dbReference type="PROSITE" id="PS50005">
    <property type="entry name" value="TPR"/>
    <property type="match status" value="2"/>
</dbReference>
<gene>
    <name evidence="4" type="ORF">LCGC14_0676260</name>
</gene>
<dbReference type="InterPro" id="IPR011990">
    <property type="entry name" value="TPR-like_helical_dom_sf"/>
</dbReference>
<dbReference type="Gene3D" id="3.40.30.10">
    <property type="entry name" value="Glutaredoxin"/>
    <property type="match status" value="1"/>
</dbReference>
<dbReference type="EMBL" id="LAZR01001348">
    <property type="protein sequence ID" value="KKN46121.1"/>
    <property type="molecule type" value="Genomic_DNA"/>
</dbReference>
<evidence type="ECO:0000256" key="3">
    <source>
        <dbReference type="SAM" id="Coils"/>
    </source>
</evidence>
<dbReference type="AlphaFoldDB" id="A0A0F9TB01"/>
<evidence type="ECO:0000256" key="2">
    <source>
        <dbReference type="ARBA" id="ARBA00022803"/>
    </source>
</evidence>
<evidence type="ECO:0000256" key="1">
    <source>
        <dbReference type="ARBA" id="ARBA00022737"/>
    </source>
</evidence>
<dbReference type="PANTHER" id="PTHR45586:SF1">
    <property type="entry name" value="LIPOPOLYSACCHARIDE ASSEMBLY PROTEIN B"/>
    <property type="match status" value="1"/>
</dbReference>
<dbReference type="InterPro" id="IPR051012">
    <property type="entry name" value="CellSynth/LPSAsmb/PSIAsmb"/>
</dbReference>
<dbReference type="InterPro" id="IPR036249">
    <property type="entry name" value="Thioredoxin-like_sf"/>
</dbReference>
<reference evidence="4" key="1">
    <citation type="journal article" date="2015" name="Nature">
        <title>Complex archaea that bridge the gap between prokaryotes and eukaryotes.</title>
        <authorList>
            <person name="Spang A."/>
            <person name="Saw J.H."/>
            <person name="Jorgensen S.L."/>
            <person name="Zaremba-Niedzwiedzka K."/>
            <person name="Martijn J."/>
            <person name="Lind A.E."/>
            <person name="van Eijk R."/>
            <person name="Schleper C."/>
            <person name="Guy L."/>
            <person name="Ettema T.J."/>
        </authorList>
    </citation>
    <scope>NUCLEOTIDE SEQUENCE</scope>
</reference>
<dbReference type="SUPFAM" id="SSF52833">
    <property type="entry name" value="Thioredoxin-like"/>
    <property type="match status" value="1"/>
</dbReference>
<dbReference type="Gene3D" id="1.25.40.10">
    <property type="entry name" value="Tetratricopeptide repeat domain"/>
    <property type="match status" value="2"/>
</dbReference>
<keyword evidence="1" id="KW-0677">Repeat</keyword>
<name>A0A0F9TB01_9ZZZZ</name>
<sequence>MDQQFYQNEKYQEFLNSNFVLFRATREEKIGDETFKRFNVLATPTVMAIGSDGSEVDWHVGYSPPADKFLEKLEQTVKGIDTFKSLSETYAKKPKNVEVVFKLAQKYDRRYNEKKALELYRQVLAIGPEGKMGTTDYREEKVTYTEYAEFSIGTMKVKSRKSDPEPIKAFIKRHPESKMLKSAYGSLSYYYRARGSKEKTAAFYEDYTSRWPEDPNVLSSYVSRIIRDKDNFDRGIELAEKIKEIMKYNPDPAYMKSLAELCILKEDKDKAEEVYGGTFMEEQVSNLFDNLIDYANFWVGKDTNVESAEEMIDLALKLKPDSDYGVRTAASIYIKLDKLEKALNVFGPEFIKEYMDQPGALSRYAWFWANKEENLESALKAAKKSVELNPSDRTWDTVSLVYTKLKKYSEALKAAEKAVEIADEGVKARYKNRIKKIKKAIEEEKKEKK</sequence>
<organism evidence="4">
    <name type="scientific">marine sediment metagenome</name>
    <dbReference type="NCBI Taxonomy" id="412755"/>
    <lineage>
        <taxon>unclassified sequences</taxon>
        <taxon>metagenomes</taxon>
        <taxon>ecological metagenomes</taxon>
    </lineage>
</organism>
<dbReference type="PANTHER" id="PTHR45586">
    <property type="entry name" value="TPR REPEAT-CONTAINING PROTEIN PA4667"/>
    <property type="match status" value="1"/>
</dbReference>
<dbReference type="InterPro" id="IPR019734">
    <property type="entry name" value="TPR_rpt"/>
</dbReference>
<keyword evidence="3" id="KW-0175">Coiled coil</keyword>
<protein>
    <recommendedName>
        <fullName evidence="5">Thioredoxin-like fold domain-containing protein</fullName>
    </recommendedName>
</protein>
<feature type="coiled-coil region" evidence="3">
    <location>
        <begin position="405"/>
        <end position="447"/>
    </location>
</feature>
<evidence type="ECO:0000313" key="4">
    <source>
        <dbReference type="EMBL" id="KKN46121.1"/>
    </source>
</evidence>
<keyword evidence="2" id="KW-0802">TPR repeat</keyword>
<dbReference type="SUPFAM" id="SSF48452">
    <property type="entry name" value="TPR-like"/>
    <property type="match status" value="1"/>
</dbReference>
<proteinExistence type="predicted"/>
<comment type="caution">
    <text evidence="4">The sequence shown here is derived from an EMBL/GenBank/DDBJ whole genome shotgun (WGS) entry which is preliminary data.</text>
</comment>